<dbReference type="OrthoDB" id="6872146at2"/>
<proteinExistence type="predicted"/>
<dbReference type="Proteomes" id="UP000078356">
    <property type="component" value="Unassembled WGS sequence"/>
</dbReference>
<name>A0A178LMX7_9PSED</name>
<evidence type="ECO:0000313" key="2">
    <source>
        <dbReference type="Proteomes" id="UP000078356"/>
    </source>
</evidence>
<evidence type="ECO:0000313" key="1">
    <source>
        <dbReference type="EMBL" id="OAN31793.1"/>
    </source>
</evidence>
<protein>
    <submittedName>
        <fullName evidence="1">Uncharacterized protein</fullName>
    </submittedName>
</protein>
<reference evidence="1 2" key="1">
    <citation type="submission" date="2016-04" db="EMBL/GenBank/DDBJ databases">
        <title>Draft Genome Sequences of Staphylococcus capitis Strain H36, S. capitis Strain H65, S. cohnii Strain H62, S. hominis Strain H69, Mycobacterium iranicum Strain H39, Plantibacter sp. Strain H53, Pseudomonas oryzihabitans Strain H72, and Microbacterium sp. Strain H83, isolated from residential settings.</title>
        <authorList>
            <person name="Lymperopoulou D."/>
            <person name="Adams R.I."/>
            <person name="Lindow S."/>
            <person name="Coil D.A."/>
            <person name="Jospin G."/>
            <person name="Eisen J.A."/>
        </authorList>
    </citation>
    <scope>NUCLEOTIDE SEQUENCE [LARGE SCALE GENOMIC DNA]</scope>
    <source>
        <strain evidence="1 2">H72</strain>
    </source>
</reference>
<dbReference type="AlphaFoldDB" id="A0A178LMX7"/>
<dbReference type="EMBL" id="LWCR01000003">
    <property type="protein sequence ID" value="OAN31793.1"/>
    <property type="molecule type" value="Genomic_DNA"/>
</dbReference>
<dbReference type="RefSeq" id="WP_064307004.1">
    <property type="nucleotide sequence ID" value="NZ_LWCR01000003.1"/>
</dbReference>
<organism evidence="1 2">
    <name type="scientific">Pseudomonas oryzihabitans</name>
    <dbReference type="NCBI Taxonomy" id="47885"/>
    <lineage>
        <taxon>Bacteria</taxon>
        <taxon>Pseudomonadati</taxon>
        <taxon>Pseudomonadota</taxon>
        <taxon>Gammaproteobacteria</taxon>
        <taxon>Pseudomonadales</taxon>
        <taxon>Pseudomonadaceae</taxon>
        <taxon>Pseudomonas</taxon>
    </lineage>
</organism>
<gene>
    <name evidence="1" type="ORF">A4V15_12095</name>
</gene>
<accession>A0A178LMX7</accession>
<comment type="caution">
    <text evidence="1">The sequence shown here is derived from an EMBL/GenBank/DDBJ whole genome shotgun (WGS) entry which is preliminary data.</text>
</comment>
<sequence>MSITTALTTMMARQLDKLGYPSDDVRFSLGYCQGDGASFTGTLDIKKLGPRLVPEILPAIWSELKENADQDEELTLSRGPGRYVHERSTSLSESARSVEGTAADVYGSPTHKVAFYRFMKALEEDVVSTGAMLARMGYSLSECYIEETEDLRIFKLDRFRVELSAFKDESYDPFESETTNEEFDERVAQVLKGDLRFCALEAKVYLVTSEEEGGDILLAGKHVYGVELPEGRRVCCAGRELIHEAIGTARQYLNSLSLPRLRQAA</sequence>